<accession>A0A915E8Y5</accession>
<organism evidence="2 3">
    <name type="scientific">Ditylenchus dipsaci</name>
    <dbReference type="NCBI Taxonomy" id="166011"/>
    <lineage>
        <taxon>Eukaryota</taxon>
        <taxon>Metazoa</taxon>
        <taxon>Ecdysozoa</taxon>
        <taxon>Nematoda</taxon>
        <taxon>Chromadorea</taxon>
        <taxon>Rhabditida</taxon>
        <taxon>Tylenchina</taxon>
        <taxon>Tylenchomorpha</taxon>
        <taxon>Sphaerularioidea</taxon>
        <taxon>Anguinidae</taxon>
        <taxon>Anguininae</taxon>
        <taxon>Ditylenchus</taxon>
    </lineage>
</organism>
<sequence>MLQEDRDMVIAQLDQLTPEQLLYLNMRANLTMPNTTYLYDSLDTKSISSTTTLFKSVISQDISSFQVVIFIYVMFSAIAFNFLLIWMTVKPVLRKALMLVSKNNTGIYNIN</sequence>
<evidence type="ECO:0000313" key="3">
    <source>
        <dbReference type="WBParaSite" id="jg3323"/>
    </source>
</evidence>
<name>A0A915E8Y5_9BILA</name>
<keyword evidence="1" id="KW-1133">Transmembrane helix</keyword>
<protein>
    <submittedName>
        <fullName evidence="3">NADH dehydrogenase subunit 6</fullName>
    </submittedName>
</protein>
<proteinExistence type="predicted"/>
<evidence type="ECO:0000313" key="2">
    <source>
        <dbReference type="Proteomes" id="UP000887574"/>
    </source>
</evidence>
<reference evidence="3" key="1">
    <citation type="submission" date="2022-11" db="UniProtKB">
        <authorList>
            <consortium name="WormBaseParasite"/>
        </authorList>
    </citation>
    <scope>IDENTIFICATION</scope>
</reference>
<feature type="transmembrane region" description="Helical" evidence="1">
    <location>
        <begin position="69"/>
        <end position="89"/>
    </location>
</feature>
<dbReference type="WBParaSite" id="jg3323">
    <property type="protein sequence ID" value="jg3323"/>
    <property type="gene ID" value="jg3323"/>
</dbReference>
<evidence type="ECO:0000256" key="1">
    <source>
        <dbReference type="SAM" id="Phobius"/>
    </source>
</evidence>
<keyword evidence="2" id="KW-1185">Reference proteome</keyword>
<dbReference type="AlphaFoldDB" id="A0A915E8Y5"/>
<keyword evidence="1" id="KW-0472">Membrane</keyword>
<keyword evidence="1" id="KW-0812">Transmembrane</keyword>
<dbReference type="Proteomes" id="UP000887574">
    <property type="component" value="Unplaced"/>
</dbReference>